<accession>A0ABN8LDX2</accession>
<keyword evidence="5 12" id="KW-0732">Signal</keyword>
<proteinExistence type="inferred from homology"/>
<feature type="signal peptide" evidence="12">
    <location>
        <begin position="1"/>
        <end position="20"/>
    </location>
</feature>
<evidence type="ECO:0000256" key="7">
    <source>
        <dbReference type="ARBA" id="ARBA00022824"/>
    </source>
</evidence>
<keyword evidence="10" id="KW-0676">Redox-active center</keyword>
<dbReference type="PANTHER" id="PTHR18929:SF240">
    <property type="entry name" value="PROTEIN DISULFIDE-ISOMERASE"/>
    <property type="match status" value="1"/>
</dbReference>
<feature type="region of interest" description="Disordered" evidence="13">
    <location>
        <begin position="471"/>
        <end position="524"/>
    </location>
</feature>
<name>A0ABN8LDX2_9CNID</name>
<dbReference type="NCBIfam" id="TIGR01130">
    <property type="entry name" value="ER_PDI_fam"/>
    <property type="match status" value="1"/>
</dbReference>
<dbReference type="InterPro" id="IPR017937">
    <property type="entry name" value="Thioredoxin_CS"/>
</dbReference>
<dbReference type="Pfam" id="PF00085">
    <property type="entry name" value="Thioredoxin"/>
    <property type="match status" value="2"/>
</dbReference>
<evidence type="ECO:0000256" key="11">
    <source>
        <dbReference type="RuleBase" id="RU004208"/>
    </source>
</evidence>
<dbReference type="NCBIfam" id="TIGR01126">
    <property type="entry name" value="pdi_dom"/>
    <property type="match status" value="2"/>
</dbReference>
<comment type="caution">
    <text evidence="15">The sequence shown here is derived from an EMBL/GenBank/DDBJ whole genome shotgun (WGS) entry which is preliminary data.</text>
</comment>
<feature type="domain" description="Thioredoxin" evidence="14">
    <location>
        <begin position="335"/>
        <end position="476"/>
    </location>
</feature>
<sequence length="524" mass="58398">MKVYLALVLSLVAFTIGSKAEVEIKEEEDVLVLTEANFDHVLDSHEHILIEFYAPWCGHCKALAPEYAKAAGQLKKEGSAIKLAKVDATVETKLAEKYEVHGYPTIKFFRSKKSVEYGGGRTSEEIITWLSKKTGPPAKELKTADEVKEFVDKKNVVVIGFYKDKESDAAKAFIEAAQGVDDLEFGIVHDEAIAKENKVENDNVVVFKKFDEGRADYDGEAKADDIIKFIKANQLPLVTEFNDENAPKIFGGDVKKHVLLFVGKKVDNFQSIYDSFSAAAKDFKGKVLFVFVDNDVEDNARISEFFGIDAKEIPTVRLIDLAQDEMTKYKPETTELTTDNVKAFVQDVLDGKMKAHLLSQDVPEDWDAKPVKVLVGKNFDEVVKDKTKGVFVEFYAPWCGHCKKLAPIWDELGEKFKDREDVVIAKMDSTANEVETVKIQSFPTLKYFPKDSEEIVDYKGGRTLEDLVKFVESEGKEGNTEPTEGEEPPPDVDAEEEGAEPAEGAEGEGDATEEGEAETPKDEL</sequence>
<dbReference type="PANTHER" id="PTHR18929">
    <property type="entry name" value="PROTEIN DISULFIDE ISOMERASE"/>
    <property type="match status" value="1"/>
</dbReference>
<dbReference type="CDD" id="cd02995">
    <property type="entry name" value="PDI_a_PDI_a'_C"/>
    <property type="match status" value="1"/>
</dbReference>
<evidence type="ECO:0000259" key="14">
    <source>
        <dbReference type="PROSITE" id="PS51352"/>
    </source>
</evidence>
<evidence type="ECO:0000313" key="16">
    <source>
        <dbReference type="Proteomes" id="UP001159427"/>
    </source>
</evidence>
<comment type="catalytic activity">
    <reaction evidence="1 12">
        <text>Catalyzes the rearrangement of -S-S- bonds in proteins.</text>
        <dbReference type="EC" id="5.3.4.1"/>
    </reaction>
</comment>
<dbReference type="CDD" id="cd02961">
    <property type="entry name" value="PDI_a_family"/>
    <property type="match status" value="1"/>
</dbReference>
<dbReference type="InterPro" id="IPR013766">
    <property type="entry name" value="Thioredoxin_domain"/>
</dbReference>
<dbReference type="Gene3D" id="3.40.30.10">
    <property type="entry name" value="Glutaredoxin"/>
    <property type="match status" value="4"/>
</dbReference>
<dbReference type="InterPro" id="IPR036249">
    <property type="entry name" value="Thioredoxin-like_sf"/>
</dbReference>
<evidence type="ECO:0000256" key="2">
    <source>
        <dbReference type="ARBA" id="ARBA00004319"/>
    </source>
</evidence>
<feature type="chain" id="PRO_5045012803" description="Protein disulfide-isomerase" evidence="12">
    <location>
        <begin position="21"/>
        <end position="524"/>
    </location>
</feature>
<dbReference type="PROSITE" id="PS00194">
    <property type="entry name" value="THIOREDOXIN_1"/>
    <property type="match status" value="2"/>
</dbReference>
<keyword evidence="16" id="KW-1185">Reference proteome</keyword>
<dbReference type="EC" id="5.3.4.1" evidence="4 12"/>
<dbReference type="Proteomes" id="UP001159427">
    <property type="component" value="Unassembled WGS sequence"/>
</dbReference>
<evidence type="ECO:0000256" key="9">
    <source>
        <dbReference type="ARBA" id="ARBA00023235"/>
    </source>
</evidence>
<dbReference type="Pfam" id="PF13848">
    <property type="entry name" value="Thioredoxin_6"/>
    <property type="match status" value="1"/>
</dbReference>
<evidence type="ECO:0000256" key="6">
    <source>
        <dbReference type="ARBA" id="ARBA00022737"/>
    </source>
</evidence>
<dbReference type="InterPro" id="IPR005792">
    <property type="entry name" value="Prot_disulphide_isomerase"/>
</dbReference>
<evidence type="ECO:0000256" key="3">
    <source>
        <dbReference type="ARBA" id="ARBA00006347"/>
    </source>
</evidence>
<keyword evidence="6" id="KW-0677">Repeat</keyword>
<evidence type="ECO:0000256" key="10">
    <source>
        <dbReference type="ARBA" id="ARBA00023284"/>
    </source>
</evidence>
<keyword evidence="9 12" id="KW-0413">Isomerase</keyword>
<evidence type="ECO:0000313" key="15">
    <source>
        <dbReference type="EMBL" id="CAH3013657.1"/>
    </source>
</evidence>
<dbReference type="PROSITE" id="PS51352">
    <property type="entry name" value="THIOREDOXIN_2"/>
    <property type="match status" value="2"/>
</dbReference>
<evidence type="ECO:0000256" key="5">
    <source>
        <dbReference type="ARBA" id="ARBA00022729"/>
    </source>
</evidence>
<protein>
    <recommendedName>
        <fullName evidence="4 12">Protein disulfide-isomerase</fullName>
        <ecNumber evidence="4 12">5.3.4.1</ecNumber>
    </recommendedName>
</protein>
<evidence type="ECO:0000256" key="13">
    <source>
        <dbReference type="SAM" id="MobiDB-lite"/>
    </source>
</evidence>
<keyword evidence="8" id="KW-1015">Disulfide bond</keyword>
<dbReference type="SUPFAM" id="SSF52833">
    <property type="entry name" value="Thioredoxin-like"/>
    <property type="match status" value="4"/>
</dbReference>
<comment type="subcellular location">
    <subcellularLocation>
        <location evidence="2">Endoplasmic reticulum lumen</location>
    </subcellularLocation>
</comment>
<evidence type="ECO:0000256" key="12">
    <source>
        <dbReference type="RuleBase" id="RU361130"/>
    </source>
</evidence>
<feature type="domain" description="Thioredoxin" evidence="14">
    <location>
        <begin position="5"/>
        <end position="179"/>
    </location>
</feature>
<dbReference type="CDD" id="cd02981">
    <property type="entry name" value="PDI_b_family"/>
    <property type="match status" value="1"/>
</dbReference>
<dbReference type="EMBL" id="CALNXI010000001">
    <property type="protein sequence ID" value="CAH3013657.1"/>
    <property type="molecule type" value="Genomic_DNA"/>
</dbReference>
<dbReference type="CDD" id="cd02982">
    <property type="entry name" value="PDI_b'_family"/>
    <property type="match status" value="1"/>
</dbReference>
<organism evidence="15 16">
    <name type="scientific">Porites evermanni</name>
    <dbReference type="NCBI Taxonomy" id="104178"/>
    <lineage>
        <taxon>Eukaryota</taxon>
        <taxon>Metazoa</taxon>
        <taxon>Cnidaria</taxon>
        <taxon>Anthozoa</taxon>
        <taxon>Hexacorallia</taxon>
        <taxon>Scleractinia</taxon>
        <taxon>Fungiina</taxon>
        <taxon>Poritidae</taxon>
        <taxon>Porites</taxon>
    </lineage>
</organism>
<dbReference type="InterPro" id="IPR005788">
    <property type="entry name" value="PDI_thioredoxin-like_dom"/>
</dbReference>
<evidence type="ECO:0000256" key="4">
    <source>
        <dbReference type="ARBA" id="ARBA00012723"/>
    </source>
</evidence>
<dbReference type="PRINTS" id="PR00421">
    <property type="entry name" value="THIOREDOXIN"/>
</dbReference>
<gene>
    <name evidence="15" type="ORF">PEVE_00000096</name>
</gene>
<feature type="compositionally biased region" description="Acidic residues" evidence="13">
    <location>
        <begin position="483"/>
        <end position="517"/>
    </location>
</feature>
<evidence type="ECO:0000256" key="8">
    <source>
        <dbReference type="ARBA" id="ARBA00023157"/>
    </source>
</evidence>
<comment type="similarity">
    <text evidence="3 11">Belongs to the protein disulfide isomerase family.</text>
</comment>
<reference evidence="15 16" key="1">
    <citation type="submission" date="2022-05" db="EMBL/GenBank/DDBJ databases">
        <authorList>
            <consortium name="Genoscope - CEA"/>
            <person name="William W."/>
        </authorList>
    </citation>
    <scope>NUCLEOTIDE SEQUENCE [LARGE SCALE GENOMIC DNA]</scope>
</reference>
<evidence type="ECO:0000256" key="1">
    <source>
        <dbReference type="ARBA" id="ARBA00001182"/>
    </source>
</evidence>
<keyword evidence="7" id="KW-0256">Endoplasmic reticulum</keyword>